<gene>
    <name evidence="5" type="ORF">OF850_22000</name>
</gene>
<dbReference type="PANTHER" id="PTHR44591:SF14">
    <property type="entry name" value="PROTEIN PILG"/>
    <property type="match status" value="1"/>
</dbReference>
<dbReference type="Pfam" id="PF00072">
    <property type="entry name" value="Response_reg"/>
    <property type="match status" value="1"/>
</dbReference>
<evidence type="ECO:0000256" key="3">
    <source>
        <dbReference type="PROSITE-ProRule" id="PRU00169"/>
    </source>
</evidence>
<organism evidence="5 6">
    <name type="scientific">Sabulicella glaciei</name>
    <dbReference type="NCBI Taxonomy" id="2984948"/>
    <lineage>
        <taxon>Bacteria</taxon>
        <taxon>Pseudomonadati</taxon>
        <taxon>Pseudomonadota</taxon>
        <taxon>Alphaproteobacteria</taxon>
        <taxon>Acetobacterales</taxon>
        <taxon>Acetobacteraceae</taxon>
        <taxon>Sabulicella</taxon>
    </lineage>
</organism>
<feature type="modified residue" description="4-aspartylphosphate" evidence="3">
    <location>
        <position position="59"/>
    </location>
</feature>
<accession>A0ABT3P1J8</accession>
<dbReference type="InterPro" id="IPR050595">
    <property type="entry name" value="Bact_response_regulator"/>
</dbReference>
<dbReference type="PANTHER" id="PTHR44591">
    <property type="entry name" value="STRESS RESPONSE REGULATOR PROTEIN 1"/>
    <property type="match status" value="1"/>
</dbReference>
<dbReference type="InterPro" id="IPR011006">
    <property type="entry name" value="CheY-like_superfamily"/>
</dbReference>
<reference evidence="5 6" key="1">
    <citation type="submission" date="2022-10" db="EMBL/GenBank/DDBJ databases">
        <title>Roseococcus glaciei nov., sp. nov., isolated from glacier.</title>
        <authorList>
            <person name="Liu Q."/>
            <person name="Xin Y.-H."/>
        </authorList>
    </citation>
    <scope>NUCLEOTIDE SEQUENCE [LARGE SCALE GENOMIC DNA]</scope>
    <source>
        <strain evidence="5 6">MDT2-1-1</strain>
    </source>
</reference>
<keyword evidence="2" id="KW-0902">Two-component regulatory system</keyword>
<feature type="domain" description="Response regulatory" evidence="4">
    <location>
        <begin position="9"/>
        <end position="119"/>
    </location>
</feature>
<evidence type="ECO:0000256" key="2">
    <source>
        <dbReference type="ARBA" id="ARBA00023012"/>
    </source>
</evidence>
<keyword evidence="6" id="KW-1185">Reference proteome</keyword>
<dbReference type="SMART" id="SM00448">
    <property type="entry name" value="REC"/>
    <property type="match status" value="1"/>
</dbReference>
<dbReference type="InterPro" id="IPR001789">
    <property type="entry name" value="Sig_transdc_resp-reg_receiver"/>
</dbReference>
<name>A0ABT3P1J8_9PROT</name>
<dbReference type="PROSITE" id="PS50110">
    <property type="entry name" value="RESPONSE_REGULATORY"/>
    <property type="match status" value="1"/>
</dbReference>
<protein>
    <submittedName>
        <fullName evidence="5">Response regulator</fullName>
    </submittedName>
</protein>
<sequence length="122" mass="12770">MAAAPRGSRVLVVEDEPVLALFVAMVLERLGCRVIGPVAQAEQAATLAASEPLDAAVLDFNLGHGETSEPALRCLAERHVPVLLVTGSASQLEQTGLDVPVLPKPVTEKQLATAVQQLLGEK</sequence>
<dbReference type="EMBL" id="JAPFQI010000031">
    <property type="protein sequence ID" value="MCW8088266.1"/>
    <property type="molecule type" value="Genomic_DNA"/>
</dbReference>
<proteinExistence type="predicted"/>
<dbReference type="SUPFAM" id="SSF52172">
    <property type="entry name" value="CheY-like"/>
    <property type="match status" value="1"/>
</dbReference>
<evidence type="ECO:0000313" key="6">
    <source>
        <dbReference type="Proteomes" id="UP001526430"/>
    </source>
</evidence>
<evidence type="ECO:0000313" key="5">
    <source>
        <dbReference type="EMBL" id="MCW8088266.1"/>
    </source>
</evidence>
<evidence type="ECO:0000256" key="1">
    <source>
        <dbReference type="ARBA" id="ARBA00022553"/>
    </source>
</evidence>
<dbReference type="RefSeq" id="WP_301592464.1">
    <property type="nucleotide sequence ID" value="NZ_JAPFQI010000031.1"/>
</dbReference>
<dbReference type="Proteomes" id="UP001526430">
    <property type="component" value="Unassembled WGS sequence"/>
</dbReference>
<comment type="caution">
    <text evidence="5">The sequence shown here is derived from an EMBL/GenBank/DDBJ whole genome shotgun (WGS) entry which is preliminary data.</text>
</comment>
<evidence type="ECO:0000259" key="4">
    <source>
        <dbReference type="PROSITE" id="PS50110"/>
    </source>
</evidence>
<keyword evidence="1 3" id="KW-0597">Phosphoprotein</keyword>
<dbReference type="Gene3D" id="3.40.50.2300">
    <property type="match status" value="1"/>
</dbReference>